<name>E7AC38_HELFC</name>
<protein>
    <submittedName>
        <fullName evidence="1">Transposase</fullName>
    </submittedName>
</protein>
<proteinExistence type="predicted"/>
<gene>
    <name evidence="1" type="ordered locus">Hfelis_00360</name>
</gene>
<dbReference type="KEGG" id="hfe:HFELIS_00360"/>
<keyword evidence="2" id="KW-1185">Reference proteome</keyword>
<dbReference type="AlphaFoldDB" id="E7AC38"/>
<reference evidence="1 2" key="1">
    <citation type="journal article" date="2011" name="Genome Biol. Evol.">
        <title>Comparative whole genome sequence analysis of the carcinogenic bacterial model pathogen Helicobacter felis.</title>
        <authorList>
            <person name="Arnold I.C."/>
            <person name="Zigova Z."/>
            <person name="Holden M."/>
            <person name="Lawley T.D."/>
            <person name="Rad R."/>
            <person name="Dougan G."/>
            <person name="Falkow S."/>
            <person name="Bentley S.D."/>
            <person name="Muller A."/>
        </authorList>
    </citation>
    <scope>NUCLEOTIDE SEQUENCE [LARGE SCALE GENOMIC DNA]</scope>
    <source>
        <strain evidence="2">ATCC 49179 / CCUG 28539 / NCTC 12436 / CS1</strain>
    </source>
</reference>
<accession>E7AC38</accession>
<dbReference type="HOGENOM" id="CLU_3099529_0_0_7"/>
<dbReference type="Proteomes" id="UP000007934">
    <property type="component" value="Chromosome"/>
</dbReference>
<dbReference type="EMBL" id="FQ670179">
    <property type="protein sequence ID" value="CBY82120.1"/>
    <property type="molecule type" value="Genomic_DNA"/>
</dbReference>
<evidence type="ECO:0000313" key="2">
    <source>
        <dbReference type="Proteomes" id="UP000007934"/>
    </source>
</evidence>
<dbReference type="STRING" id="936155.HFELIS_00360"/>
<organism evidence="1 2">
    <name type="scientific">Helicobacter felis (strain ATCC 49179 / CCUG 28539 / NCTC 12436 / CS1)</name>
    <dbReference type="NCBI Taxonomy" id="936155"/>
    <lineage>
        <taxon>Bacteria</taxon>
        <taxon>Pseudomonadati</taxon>
        <taxon>Campylobacterota</taxon>
        <taxon>Epsilonproteobacteria</taxon>
        <taxon>Campylobacterales</taxon>
        <taxon>Helicobacteraceae</taxon>
        <taxon>Helicobacter</taxon>
    </lineage>
</organism>
<sequence length="51" mass="6103">MDIANQQNSERPKQKNKWKDYLLSIVHCFSSRLYGLRKYSKELKTAILETE</sequence>
<dbReference type="Gene3D" id="1.10.287.2170">
    <property type="match status" value="1"/>
</dbReference>
<evidence type="ECO:0000313" key="1">
    <source>
        <dbReference type="EMBL" id="CBY82120.1"/>
    </source>
</evidence>